<feature type="compositionally biased region" description="Basic and acidic residues" evidence="1">
    <location>
        <begin position="25"/>
        <end position="34"/>
    </location>
</feature>
<dbReference type="AlphaFoldDB" id="A0A3S5AKN1"/>
<comment type="caution">
    <text evidence="2">The sequence shown here is derived from an EMBL/GenBank/DDBJ whole genome shotgun (WGS) entry which is preliminary data.</text>
</comment>
<evidence type="ECO:0000313" key="2">
    <source>
        <dbReference type="EMBL" id="VEL31768.1"/>
    </source>
</evidence>
<dbReference type="Proteomes" id="UP000784294">
    <property type="component" value="Unassembled WGS sequence"/>
</dbReference>
<organism evidence="2 3">
    <name type="scientific">Protopolystoma xenopodis</name>
    <dbReference type="NCBI Taxonomy" id="117903"/>
    <lineage>
        <taxon>Eukaryota</taxon>
        <taxon>Metazoa</taxon>
        <taxon>Spiralia</taxon>
        <taxon>Lophotrochozoa</taxon>
        <taxon>Platyhelminthes</taxon>
        <taxon>Monogenea</taxon>
        <taxon>Polyopisthocotylea</taxon>
        <taxon>Polystomatidea</taxon>
        <taxon>Polystomatidae</taxon>
        <taxon>Protopolystoma</taxon>
    </lineage>
</organism>
<reference evidence="2" key="1">
    <citation type="submission" date="2018-11" db="EMBL/GenBank/DDBJ databases">
        <authorList>
            <consortium name="Pathogen Informatics"/>
        </authorList>
    </citation>
    <scope>NUCLEOTIDE SEQUENCE</scope>
</reference>
<sequence length="240" mass="25963">GYDWSSRSDHSRSGQSRAGPRPTVKHRDWPREGRPPTTGLSRGQWARSSVLLASTQSDASNCRAPRATLPPPPPHCLPLESEAQAAVLHSPWPTTPFSTPFSAPSAATIPTDRHTYTQTARQDRLSPLGISSPRPCESSSKKVDLILSSFASRRVNNLSSVQAGQFELRADSRDRVEQGVDQFVAAHASRVGGVSGLADVSEARHPIRTPTPGRTNRPIRTGRLNHHVLAGEAPEAILTK</sequence>
<gene>
    <name evidence="2" type="ORF">PXEA_LOCUS25208</name>
</gene>
<feature type="compositionally biased region" description="Basic and acidic residues" evidence="1">
    <location>
        <begin position="1"/>
        <end position="12"/>
    </location>
</feature>
<accession>A0A3S5AKN1</accession>
<name>A0A3S5AKN1_9PLAT</name>
<dbReference type="EMBL" id="CAAALY010126237">
    <property type="protein sequence ID" value="VEL31768.1"/>
    <property type="molecule type" value="Genomic_DNA"/>
</dbReference>
<evidence type="ECO:0000313" key="3">
    <source>
        <dbReference type="Proteomes" id="UP000784294"/>
    </source>
</evidence>
<keyword evidence="3" id="KW-1185">Reference proteome</keyword>
<proteinExistence type="predicted"/>
<evidence type="ECO:0000256" key="1">
    <source>
        <dbReference type="SAM" id="MobiDB-lite"/>
    </source>
</evidence>
<feature type="compositionally biased region" description="Polar residues" evidence="1">
    <location>
        <begin position="51"/>
        <end position="60"/>
    </location>
</feature>
<feature type="region of interest" description="Disordered" evidence="1">
    <location>
        <begin position="1"/>
        <end position="73"/>
    </location>
</feature>
<feature type="non-terminal residue" evidence="2">
    <location>
        <position position="1"/>
    </location>
</feature>
<protein>
    <submittedName>
        <fullName evidence="2">Uncharacterized protein</fullName>
    </submittedName>
</protein>